<dbReference type="PANTHER" id="PTHR30244">
    <property type="entry name" value="TRANSAMINASE"/>
    <property type="match status" value="1"/>
</dbReference>
<evidence type="ECO:0000256" key="1">
    <source>
        <dbReference type="ARBA" id="ARBA00022898"/>
    </source>
</evidence>
<evidence type="ECO:0000256" key="4">
    <source>
        <dbReference type="PIRSR" id="PIRSR000390-2"/>
    </source>
</evidence>
<dbReference type="Proteomes" id="UP000186720">
    <property type="component" value="Unassembled WGS sequence"/>
</dbReference>
<dbReference type="PIRSF" id="PIRSF000390">
    <property type="entry name" value="PLP_StrS"/>
    <property type="match status" value="1"/>
</dbReference>
<evidence type="ECO:0000313" key="6">
    <source>
        <dbReference type="EMBL" id="OKS85107.1"/>
    </source>
</evidence>
<dbReference type="InterPro" id="IPR015424">
    <property type="entry name" value="PyrdxlP-dep_Trfase"/>
</dbReference>
<dbReference type="GO" id="GO:0030170">
    <property type="term" value="F:pyridoxal phosphate binding"/>
    <property type="evidence" value="ECO:0007669"/>
    <property type="project" value="TreeGrafter"/>
</dbReference>
<comment type="caution">
    <text evidence="6">The sequence shown here is derived from an EMBL/GenBank/DDBJ whole genome shotgun (WGS) entry which is preliminary data.</text>
</comment>
<dbReference type="InterPro" id="IPR000653">
    <property type="entry name" value="DegT/StrS_aminotransferase"/>
</dbReference>
<dbReference type="GO" id="GO:0000271">
    <property type="term" value="P:polysaccharide biosynthetic process"/>
    <property type="evidence" value="ECO:0007669"/>
    <property type="project" value="TreeGrafter"/>
</dbReference>
<evidence type="ECO:0000313" key="7">
    <source>
        <dbReference type="Proteomes" id="UP000186720"/>
    </source>
</evidence>
<dbReference type="EMBL" id="MPPL01000001">
    <property type="protein sequence ID" value="OKS85107.1"/>
    <property type="molecule type" value="Genomic_DNA"/>
</dbReference>
<feature type="active site" description="Proton acceptor" evidence="3">
    <location>
        <position position="185"/>
    </location>
</feature>
<gene>
    <name evidence="6" type="ORF">RG47T_0546</name>
</gene>
<dbReference type="InterPro" id="IPR015422">
    <property type="entry name" value="PyrdxlP-dep_Trfase_small"/>
</dbReference>
<dbReference type="Gene3D" id="3.90.1150.10">
    <property type="entry name" value="Aspartate Aminotransferase, domain 1"/>
    <property type="match status" value="1"/>
</dbReference>
<name>A0A1Q5ZTM2_9SPHI</name>
<dbReference type="Gene3D" id="3.40.640.10">
    <property type="entry name" value="Type I PLP-dependent aspartate aminotransferase-like (Major domain)"/>
    <property type="match status" value="1"/>
</dbReference>
<organism evidence="6 7">
    <name type="scientific">Mucilaginibacter polytrichastri</name>
    <dbReference type="NCBI Taxonomy" id="1302689"/>
    <lineage>
        <taxon>Bacteria</taxon>
        <taxon>Pseudomonadati</taxon>
        <taxon>Bacteroidota</taxon>
        <taxon>Sphingobacteriia</taxon>
        <taxon>Sphingobacteriales</taxon>
        <taxon>Sphingobacteriaceae</taxon>
        <taxon>Mucilaginibacter</taxon>
    </lineage>
</organism>
<accession>A0A1Q5ZTM2</accession>
<reference evidence="6 7" key="1">
    <citation type="submission" date="2016-11" db="EMBL/GenBank/DDBJ databases">
        <title>Whole Genome Sequencing of Mucilaginibacter polytrichastri RG4-7(T) isolated from the moss sample.</title>
        <authorList>
            <person name="Li Y."/>
        </authorList>
    </citation>
    <scope>NUCLEOTIDE SEQUENCE [LARGE SCALE GENOMIC DNA]</scope>
    <source>
        <strain evidence="6 7">RG4-7</strain>
    </source>
</reference>
<evidence type="ECO:0000256" key="3">
    <source>
        <dbReference type="PIRSR" id="PIRSR000390-1"/>
    </source>
</evidence>
<comment type="similarity">
    <text evidence="2 5">Belongs to the DegT/DnrJ/EryC1 family.</text>
</comment>
<keyword evidence="1 4" id="KW-0663">Pyridoxal phosphate</keyword>
<dbReference type="STRING" id="1302689.RG47T_0546"/>
<dbReference type="RefSeq" id="WP_074487928.1">
    <property type="nucleotide sequence ID" value="NZ_FPAM01000001.1"/>
</dbReference>
<sequence>MIPYENLFELNKPFNEAFKQSFSDFLNSGWYILGKYTADFEQQFAQWNQSEYCVGVANGLDALTLSLKTFDFEPGSEVIVPANTYIATILSITNNGLIPVLVEPDISTYNIDPAEIEKAITPKTRAIIIVHLYGKCCDMDAIMAIKEKYNLVLIEDCAQSHGAMFKGEKTGTFGEFGAFSFYPTKNLGALGDAGAITTNHATYADKMRKLRNYGSEKKYYNEYMGVNSRLDELQAAFLQIKLEALDAINAHKQKLAAMYLDQLRADYILPVVDADYTDVYHIFNIRHPRRDALKAYLYEHGIGTEIHYPVPPHQQKALLPLLAGLSFPISEEIHQTTLSLPCSYCHTEKDVQFVIDKLNDF</sequence>
<dbReference type="GO" id="GO:0008483">
    <property type="term" value="F:transaminase activity"/>
    <property type="evidence" value="ECO:0007669"/>
    <property type="project" value="TreeGrafter"/>
</dbReference>
<dbReference type="SUPFAM" id="SSF53383">
    <property type="entry name" value="PLP-dependent transferases"/>
    <property type="match status" value="1"/>
</dbReference>
<dbReference type="PANTHER" id="PTHR30244:SF36">
    <property type="entry name" value="3-OXO-GLUCOSE-6-PHOSPHATE:GLUTAMATE AMINOTRANSFERASE"/>
    <property type="match status" value="1"/>
</dbReference>
<dbReference type="CDD" id="cd00616">
    <property type="entry name" value="AHBA_syn"/>
    <property type="match status" value="1"/>
</dbReference>
<feature type="modified residue" description="N6-(pyridoxal phosphate)lysine" evidence="4">
    <location>
        <position position="185"/>
    </location>
</feature>
<protein>
    <submittedName>
        <fullName evidence="6">Erythromycin biosynthesis sensory transduction protein eryC1</fullName>
    </submittedName>
</protein>
<keyword evidence="7" id="KW-1185">Reference proteome</keyword>
<dbReference type="Pfam" id="PF01041">
    <property type="entry name" value="DegT_DnrJ_EryC1"/>
    <property type="match status" value="1"/>
</dbReference>
<evidence type="ECO:0000256" key="5">
    <source>
        <dbReference type="RuleBase" id="RU004508"/>
    </source>
</evidence>
<dbReference type="OrthoDB" id="9804264at2"/>
<dbReference type="AlphaFoldDB" id="A0A1Q5ZTM2"/>
<evidence type="ECO:0000256" key="2">
    <source>
        <dbReference type="ARBA" id="ARBA00037999"/>
    </source>
</evidence>
<dbReference type="InterPro" id="IPR015421">
    <property type="entry name" value="PyrdxlP-dep_Trfase_major"/>
</dbReference>
<proteinExistence type="inferred from homology"/>